<dbReference type="GeneID" id="30023229"/>
<dbReference type="OrthoDB" id="1058301at2759"/>
<dbReference type="Gene3D" id="3.20.20.190">
    <property type="entry name" value="Phosphatidylinositol (PI) phosphodiesterase"/>
    <property type="match status" value="1"/>
</dbReference>
<dbReference type="STRING" id="1081104.A0A167QJF5"/>
<protein>
    <submittedName>
        <fullName evidence="2">PLC-like phosphodiesterase, TIM beta/alpha-barrel domain protein</fullName>
    </submittedName>
</protein>
<dbReference type="EMBL" id="AZHB01000019">
    <property type="protein sequence ID" value="OAA57696.1"/>
    <property type="molecule type" value="Genomic_DNA"/>
</dbReference>
<dbReference type="SUPFAM" id="SSF51695">
    <property type="entry name" value="PLC-like phosphodiesterases"/>
    <property type="match status" value="1"/>
</dbReference>
<dbReference type="Proteomes" id="UP000076744">
    <property type="component" value="Unassembled WGS sequence"/>
</dbReference>
<dbReference type="RefSeq" id="XP_018702186.1">
    <property type="nucleotide sequence ID" value="XM_018850541.1"/>
</dbReference>
<name>A0A167QJF5_CORFA</name>
<evidence type="ECO:0000313" key="3">
    <source>
        <dbReference type="Proteomes" id="UP000076744"/>
    </source>
</evidence>
<dbReference type="InterPro" id="IPR030395">
    <property type="entry name" value="GP_PDE_dom"/>
</dbReference>
<evidence type="ECO:0000259" key="1">
    <source>
        <dbReference type="PROSITE" id="PS51704"/>
    </source>
</evidence>
<dbReference type="InterPro" id="IPR017946">
    <property type="entry name" value="PLC-like_Pdiesterase_TIM-brl"/>
</dbReference>
<dbReference type="PANTHER" id="PTHR43805">
    <property type="entry name" value="GLYCEROPHOSPHORYL DIESTER PHOSPHODIESTERASE"/>
    <property type="match status" value="1"/>
</dbReference>
<comment type="caution">
    <text evidence="2">The sequence shown here is derived from an EMBL/GenBank/DDBJ whole genome shotgun (WGS) entry which is preliminary data.</text>
</comment>
<dbReference type="PANTHER" id="PTHR43805:SF1">
    <property type="entry name" value="GP-PDE DOMAIN-CONTAINING PROTEIN"/>
    <property type="match status" value="1"/>
</dbReference>
<dbReference type="GO" id="GO:0006629">
    <property type="term" value="P:lipid metabolic process"/>
    <property type="evidence" value="ECO:0007669"/>
    <property type="project" value="InterPro"/>
</dbReference>
<evidence type="ECO:0000313" key="2">
    <source>
        <dbReference type="EMBL" id="OAA57696.1"/>
    </source>
</evidence>
<accession>A0A167QJF5</accession>
<reference evidence="2 3" key="1">
    <citation type="journal article" date="2016" name="Genome Biol. Evol.">
        <title>Divergent and convergent evolution of fungal pathogenicity.</title>
        <authorList>
            <person name="Shang Y."/>
            <person name="Xiao G."/>
            <person name="Zheng P."/>
            <person name="Cen K."/>
            <person name="Zhan S."/>
            <person name="Wang C."/>
        </authorList>
    </citation>
    <scope>NUCLEOTIDE SEQUENCE [LARGE SCALE GENOMIC DNA]</scope>
    <source>
        <strain evidence="2 3">ARSEF 2679</strain>
    </source>
</reference>
<sequence length="368" mass="41012">MKLRLGVRAELVGSRDPWAALSPAGDGDKSMDDMDPDSLLDNLPDAPFAAAIPSARDPARLLPQTIAHRGYAARWPENTLEAMRAAVLSAGAHAIETDVHLTRDGVVVMSHKVAECDWAYIQTLRTVRAPHLGMPRLSDVLELLRTEEGMEKAWCILDIKIDDDADKLLSSVKRVLDSVKGPVPWEQRILLGCWNVRLPLPTPPPTYITAARRILPSFPLAHISWSRSYTRHFSAAMPNVGHSLHFANLSGPGGRRFLRDAAGRTAPLLTWTVNRESWMRWLLERGGVVDGVVTDDPARFRAVCTRWEDEMEAGGAAARARGVSGWWCGWADLLEGVKFALLWVVLQVVARYSRRLDTLPEVMRRKRD</sequence>
<gene>
    <name evidence="2" type="ORF">ISF_06937</name>
</gene>
<dbReference type="AlphaFoldDB" id="A0A167QJF5"/>
<dbReference type="GO" id="GO:0008081">
    <property type="term" value="F:phosphoric diester hydrolase activity"/>
    <property type="evidence" value="ECO:0007669"/>
    <property type="project" value="InterPro"/>
</dbReference>
<dbReference type="Pfam" id="PF03009">
    <property type="entry name" value="GDPD"/>
    <property type="match status" value="1"/>
</dbReference>
<feature type="domain" description="GP-PDE" evidence="1">
    <location>
        <begin position="63"/>
        <end position="304"/>
    </location>
</feature>
<dbReference type="PROSITE" id="PS51704">
    <property type="entry name" value="GP_PDE"/>
    <property type="match status" value="1"/>
</dbReference>
<keyword evidence="3" id="KW-1185">Reference proteome</keyword>
<proteinExistence type="predicted"/>
<organism evidence="2 3">
    <name type="scientific">Cordyceps fumosorosea (strain ARSEF 2679)</name>
    <name type="common">Isaria fumosorosea</name>
    <dbReference type="NCBI Taxonomy" id="1081104"/>
    <lineage>
        <taxon>Eukaryota</taxon>
        <taxon>Fungi</taxon>
        <taxon>Dikarya</taxon>
        <taxon>Ascomycota</taxon>
        <taxon>Pezizomycotina</taxon>
        <taxon>Sordariomycetes</taxon>
        <taxon>Hypocreomycetidae</taxon>
        <taxon>Hypocreales</taxon>
        <taxon>Cordycipitaceae</taxon>
        <taxon>Cordyceps</taxon>
    </lineage>
</organism>